<protein>
    <submittedName>
        <fullName evidence="1">Uncharacterized protein</fullName>
    </submittedName>
</protein>
<name>A0A8X6M1K7_TRICU</name>
<proteinExistence type="predicted"/>
<comment type="caution">
    <text evidence="1">The sequence shown here is derived from an EMBL/GenBank/DDBJ whole genome shotgun (WGS) entry which is preliminary data.</text>
</comment>
<dbReference type="EMBL" id="BMAO01019327">
    <property type="protein sequence ID" value="GFR29905.1"/>
    <property type="molecule type" value="Genomic_DNA"/>
</dbReference>
<gene>
    <name evidence="1" type="ORF">TNCT_640051</name>
</gene>
<evidence type="ECO:0000313" key="1">
    <source>
        <dbReference type="EMBL" id="GFR29905.1"/>
    </source>
</evidence>
<keyword evidence="2" id="KW-1185">Reference proteome</keyword>
<accession>A0A8X6M1K7</accession>
<dbReference type="Proteomes" id="UP000887116">
    <property type="component" value="Unassembled WGS sequence"/>
</dbReference>
<dbReference type="AlphaFoldDB" id="A0A8X6M1K7"/>
<reference evidence="1" key="1">
    <citation type="submission" date="2020-07" db="EMBL/GenBank/DDBJ databases">
        <title>Multicomponent nature underlies the extraordinary mechanical properties of spider dragline silk.</title>
        <authorList>
            <person name="Kono N."/>
            <person name="Nakamura H."/>
            <person name="Mori M."/>
            <person name="Yoshida Y."/>
            <person name="Ohtoshi R."/>
            <person name="Malay A.D."/>
            <person name="Moran D.A.P."/>
            <person name="Tomita M."/>
            <person name="Numata K."/>
            <person name="Arakawa K."/>
        </authorList>
    </citation>
    <scope>NUCLEOTIDE SEQUENCE</scope>
</reference>
<sequence>MLLSAFDATESAIGCHCLPSFMCLFFCVDLSTCLLCCHHYTLMLYFRGRIHLFRLLFRKLDPRFRAYSSENWIPASVPTLRKLDPSSAYSSGTRIPHLRYCSGLADRNHCSDL</sequence>
<organism evidence="1 2">
    <name type="scientific">Trichonephila clavata</name>
    <name type="common">Joro spider</name>
    <name type="synonym">Nephila clavata</name>
    <dbReference type="NCBI Taxonomy" id="2740835"/>
    <lineage>
        <taxon>Eukaryota</taxon>
        <taxon>Metazoa</taxon>
        <taxon>Ecdysozoa</taxon>
        <taxon>Arthropoda</taxon>
        <taxon>Chelicerata</taxon>
        <taxon>Arachnida</taxon>
        <taxon>Araneae</taxon>
        <taxon>Araneomorphae</taxon>
        <taxon>Entelegynae</taxon>
        <taxon>Araneoidea</taxon>
        <taxon>Nephilidae</taxon>
        <taxon>Trichonephila</taxon>
    </lineage>
</organism>
<evidence type="ECO:0000313" key="2">
    <source>
        <dbReference type="Proteomes" id="UP000887116"/>
    </source>
</evidence>